<dbReference type="AlphaFoldDB" id="B0WWX8"/>
<evidence type="ECO:0000256" key="6">
    <source>
        <dbReference type="SAM" id="MobiDB-lite"/>
    </source>
</evidence>
<dbReference type="KEGG" id="cqu:CpipJ_CPIJ011519"/>
<dbReference type="GO" id="GO:0005634">
    <property type="term" value="C:nucleus"/>
    <property type="evidence" value="ECO:0007669"/>
    <property type="project" value="UniProtKB-SubCell"/>
</dbReference>
<dbReference type="PRINTS" id="PR00031">
    <property type="entry name" value="HTHREPRESSR"/>
</dbReference>
<dbReference type="SMART" id="SM00389">
    <property type="entry name" value="HOX"/>
    <property type="match status" value="1"/>
</dbReference>
<organism>
    <name type="scientific">Culex quinquefasciatus</name>
    <name type="common">Southern house mosquito</name>
    <name type="synonym">Culex pungens</name>
    <dbReference type="NCBI Taxonomy" id="7176"/>
    <lineage>
        <taxon>Eukaryota</taxon>
        <taxon>Metazoa</taxon>
        <taxon>Ecdysozoa</taxon>
        <taxon>Arthropoda</taxon>
        <taxon>Hexapoda</taxon>
        <taxon>Insecta</taxon>
        <taxon>Pterygota</taxon>
        <taxon>Neoptera</taxon>
        <taxon>Endopterygota</taxon>
        <taxon>Diptera</taxon>
        <taxon>Nematocera</taxon>
        <taxon>Culicoidea</taxon>
        <taxon>Culicidae</taxon>
        <taxon>Culicinae</taxon>
        <taxon>Culicini</taxon>
        <taxon>Culex</taxon>
        <taxon>Culex</taxon>
    </lineage>
</organism>
<evidence type="ECO:0000256" key="3">
    <source>
        <dbReference type="ARBA" id="ARBA00023155"/>
    </source>
</evidence>
<protein>
    <submittedName>
        <fullName evidence="8 9">Homeobox protein b</fullName>
    </submittedName>
</protein>
<feature type="region of interest" description="Disordered" evidence="6">
    <location>
        <begin position="60"/>
        <end position="84"/>
    </location>
</feature>
<keyword evidence="2 4" id="KW-0238">DNA-binding</keyword>
<gene>
    <name evidence="9" type="primary">6044379</name>
    <name evidence="8" type="ORF">CpipJ_CPIJ011519</name>
</gene>
<dbReference type="PANTHER" id="PTHR24333">
    <property type="entry name" value="HOMEO BOX HB9 LIKE A-RELATED"/>
    <property type="match status" value="1"/>
</dbReference>
<dbReference type="EMBL" id="DS232154">
    <property type="protein sequence ID" value="EDS36239.1"/>
    <property type="molecule type" value="Genomic_DNA"/>
</dbReference>
<keyword evidence="4 5" id="KW-0539">Nucleus</keyword>
<name>B0WWX8_CULQU</name>
<feature type="domain" description="Homeobox" evidence="7">
    <location>
        <begin position="81"/>
        <end position="141"/>
    </location>
</feature>
<reference evidence="9" key="2">
    <citation type="submission" date="2021-02" db="UniProtKB">
        <authorList>
            <consortium name="EnsemblMetazoa"/>
        </authorList>
    </citation>
    <scope>IDENTIFICATION</scope>
    <source>
        <strain evidence="9">JHB</strain>
    </source>
</reference>
<keyword evidence="3 4" id="KW-0371">Homeobox</keyword>
<reference evidence="8" key="1">
    <citation type="submission" date="2007-03" db="EMBL/GenBank/DDBJ databases">
        <title>Annotation of Culex pipiens quinquefasciatus.</title>
        <authorList>
            <consortium name="The Broad Institute Genome Sequencing Platform"/>
            <person name="Atkinson P.W."/>
            <person name="Hemingway J."/>
            <person name="Christensen B.M."/>
            <person name="Higgs S."/>
            <person name="Kodira C."/>
            <person name="Hannick L."/>
            <person name="Megy K."/>
            <person name="O'Leary S."/>
            <person name="Pearson M."/>
            <person name="Haas B.J."/>
            <person name="Mauceli E."/>
            <person name="Wortman J.R."/>
            <person name="Lee N.H."/>
            <person name="Guigo R."/>
            <person name="Stanke M."/>
            <person name="Alvarado L."/>
            <person name="Amedeo P."/>
            <person name="Antoine C.H."/>
            <person name="Arensburger P."/>
            <person name="Bidwell S.L."/>
            <person name="Crawford M."/>
            <person name="Camaro F."/>
            <person name="Devon K."/>
            <person name="Engels R."/>
            <person name="Hammond M."/>
            <person name="Howarth C."/>
            <person name="Koehrsen M."/>
            <person name="Lawson D."/>
            <person name="Montgomery P."/>
            <person name="Nene V."/>
            <person name="Nusbaum C."/>
            <person name="Puiu D."/>
            <person name="Romero-Severson J."/>
            <person name="Severson D.W."/>
            <person name="Shumway M."/>
            <person name="Sisk P."/>
            <person name="Stolte C."/>
            <person name="Zeng Q."/>
            <person name="Eisenstadt E."/>
            <person name="Fraser-Liggett C."/>
            <person name="Strausberg R."/>
            <person name="Galagan J."/>
            <person name="Birren B."/>
            <person name="Collins F.H."/>
        </authorList>
    </citation>
    <scope>NUCLEOTIDE SEQUENCE [LARGE SCALE GENOMIC DNA]</scope>
    <source>
        <strain evidence="8">JHB</strain>
    </source>
</reference>
<evidence type="ECO:0000259" key="7">
    <source>
        <dbReference type="PROSITE" id="PS50071"/>
    </source>
</evidence>
<sequence length="204" mass="23003">MAPAAPPQRIETSIRQPSGGERLSKWHVSQPSGFAHLAMQLQKINFYKFCLEPGLMRSGKDEDGNSIKNGLGLGGSSGLSKKQRKARTAFTDHQLQTLEKSFERQKYLSVQDRMELANKLGLSDTQVKTWYQNRRKQLTFTLFLPKLNAIKTMLRSDCCDELSNVPSAYGQSCVMPDIPRVLSQPAPDFIHKLTIPDHTSLRQK</sequence>
<evidence type="ECO:0000256" key="1">
    <source>
        <dbReference type="ARBA" id="ARBA00004123"/>
    </source>
</evidence>
<feature type="DNA-binding region" description="Homeobox" evidence="4">
    <location>
        <begin position="83"/>
        <end position="142"/>
    </location>
</feature>
<feature type="region of interest" description="Disordered" evidence="6">
    <location>
        <begin position="1"/>
        <end position="26"/>
    </location>
</feature>
<dbReference type="OrthoDB" id="6159439at2759"/>
<dbReference type="InterPro" id="IPR001356">
    <property type="entry name" value="HD"/>
</dbReference>
<dbReference type="SUPFAM" id="SSF46689">
    <property type="entry name" value="Homeodomain-like"/>
    <property type="match status" value="1"/>
</dbReference>
<dbReference type="PANTHER" id="PTHR24333:SF5">
    <property type="entry name" value="VENT HOMEOBOX"/>
    <property type="match status" value="1"/>
</dbReference>
<accession>B0WWX8</accession>
<evidence type="ECO:0000313" key="9">
    <source>
        <dbReference type="EnsemblMetazoa" id="CPIJ011519-PA"/>
    </source>
</evidence>
<keyword evidence="10" id="KW-1185">Reference proteome</keyword>
<dbReference type="CDD" id="cd00086">
    <property type="entry name" value="homeodomain"/>
    <property type="match status" value="1"/>
</dbReference>
<dbReference type="InterPro" id="IPR009057">
    <property type="entry name" value="Homeodomain-like_sf"/>
</dbReference>
<dbReference type="eggNOG" id="KOG0488">
    <property type="taxonomic scope" value="Eukaryota"/>
</dbReference>
<comment type="subcellular location">
    <subcellularLocation>
        <location evidence="1 4 5">Nucleus</location>
    </subcellularLocation>
</comment>
<dbReference type="PROSITE" id="PS50071">
    <property type="entry name" value="HOMEOBOX_2"/>
    <property type="match status" value="1"/>
</dbReference>
<dbReference type="InterPro" id="IPR050848">
    <property type="entry name" value="Homeobox_TF"/>
</dbReference>
<dbReference type="InParanoid" id="B0WWX8"/>
<proteinExistence type="predicted"/>
<dbReference type="STRING" id="7176.B0WWX8"/>
<dbReference type="Gene3D" id="1.10.10.60">
    <property type="entry name" value="Homeodomain-like"/>
    <property type="match status" value="1"/>
</dbReference>
<evidence type="ECO:0000256" key="4">
    <source>
        <dbReference type="PROSITE-ProRule" id="PRU00108"/>
    </source>
</evidence>
<evidence type="ECO:0000256" key="2">
    <source>
        <dbReference type="ARBA" id="ARBA00023125"/>
    </source>
</evidence>
<evidence type="ECO:0000313" key="10">
    <source>
        <dbReference type="Proteomes" id="UP000002320"/>
    </source>
</evidence>
<dbReference type="Proteomes" id="UP000002320">
    <property type="component" value="Unassembled WGS sequence"/>
</dbReference>
<dbReference type="GO" id="GO:0003677">
    <property type="term" value="F:DNA binding"/>
    <property type="evidence" value="ECO:0007669"/>
    <property type="project" value="UniProtKB-UniRule"/>
</dbReference>
<dbReference type="EnsemblMetazoa" id="CPIJ011519-RA">
    <property type="protein sequence ID" value="CPIJ011519-PA"/>
    <property type="gene ID" value="CPIJ011519"/>
</dbReference>
<dbReference type="VEuPathDB" id="VectorBase:CPIJ011519"/>
<dbReference type="VEuPathDB" id="VectorBase:CQUJHB003110"/>
<dbReference type="HOGENOM" id="CLU_1344450_0_0_1"/>
<dbReference type="InterPro" id="IPR000047">
    <property type="entry name" value="HTH_motif"/>
</dbReference>
<dbReference type="Pfam" id="PF00046">
    <property type="entry name" value="Homeodomain"/>
    <property type="match status" value="1"/>
</dbReference>
<evidence type="ECO:0000313" key="8">
    <source>
        <dbReference type="EMBL" id="EDS36239.1"/>
    </source>
</evidence>
<evidence type="ECO:0000256" key="5">
    <source>
        <dbReference type="RuleBase" id="RU000682"/>
    </source>
</evidence>